<reference evidence="2 3" key="1">
    <citation type="submission" date="2020-10" db="EMBL/GenBank/DDBJ databases">
        <authorList>
            <person name="Sedaghatjoo S."/>
        </authorList>
    </citation>
    <scope>NUCLEOTIDE SEQUENCE [LARGE SCALE GENOMIC DNA]</scope>
    <source>
        <strain evidence="2 3">LLFL</strain>
    </source>
</reference>
<dbReference type="AlphaFoldDB" id="A0A9N8MA32"/>
<feature type="non-terminal residue" evidence="2">
    <location>
        <position position="228"/>
    </location>
</feature>
<organism evidence="2 3">
    <name type="scientific">Tilletia laevis</name>
    <dbReference type="NCBI Taxonomy" id="157183"/>
    <lineage>
        <taxon>Eukaryota</taxon>
        <taxon>Fungi</taxon>
        <taxon>Dikarya</taxon>
        <taxon>Basidiomycota</taxon>
        <taxon>Ustilaginomycotina</taxon>
        <taxon>Exobasidiomycetes</taxon>
        <taxon>Tilletiales</taxon>
        <taxon>Tilletiaceae</taxon>
        <taxon>Tilletia</taxon>
    </lineage>
</organism>
<dbReference type="EMBL" id="CAJHJF010006175">
    <property type="protein sequence ID" value="CAD6954961.1"/>
    <property type="molecule type" value="Genomic_DNA"/>
</dbReference>
<accession>A0A9N8MA32</accession>
<evidence type="ECO:0000313" key="2">
    <source>
        <dbReference type="EMBL" id="CAD6954961.1"/>
    </source>
</evidence>
<feature type="region of interest" description="Disordered" evidence="1">
    <location>
        <begin position="31"/>
        <end position="52"/>
    </location>
</feature>
<keyword evidence="3" id="KW-1185">Reference proteome</keyword>
<dbReference type="Proteomes" id="UP000836404">
    <property type="component" value="Unassembled WGS sequence"/>
</dbReference>
<name>A0A9N8MA32_9BASI</name>
<proteinExistence type="predicted"/>
<sequence length="228" mass="25856">MPHAASAATSTFPAFIEQDLVIPSPPWTGNVIGPRGRSIQGRGAAHAPKSDEPLTTTTAISVMEKLITVLLVDFEHDVRKDNLRQQLRRFIDYLGPHGVLPNVRGERSTISYEDMQKMLLYTMDPRVQNRGGWLMRVTQTIFILAMFTMGLRIGDLVPTHHDDCAWRWGDVELWLTGWNNLGPVFEMWVTWWERKGHQGDATKTTRAFVPTLTTAGREYEDLSLLLVV</sequence>
<evidence type="ECO:0000256" key="1">
    <source>
        <dbReference type="SAM" id="MobiDB-lite"/>
    </source>
</evidence>
<evidence type="ECO:0000313" key="3">
    <source>
        <dbReference type="Proteomes" id="UP000836404"/>
    </source>
</evidence>
<protein>
    <submittedName>
        <fullName evidence="2">Uncharacterized protein</fullName>
    </submittedName>
</protein>
<gene>
    <name evidence="2" type="ORF">JKILLFL_G3006</name>
</gene>
<comment type="caution">
    <text evidence="2">The sequence shown here is derived from an EMBL/GenBank/DDBJ whole genome shotgun (WGS) entry which is preliminary data.</text>
</comment>